<organism evidence="1 2">
    <name type="scientific">Pseudodesulfovibrio hydrargyri</name>
    <dbReference type="NCBI Taxonomy" id="2125990"/>
    <lineage>
        <taxon>Bacteria</taxon>
        <taxon>Pseudomonadati</taxon>
        <taxon>Thermodesulfobacteriota</taxon>
        <taxon>Desulfovibrionia</taxon>
        <taxon>Desulfovibrionales</taxon>
        <taxon>Desulfovibrionaceae</taxon>
    </lineage>
</organism>
<proteinExistence type="predicted"/>
<dbReference type="RefSeq" id="WP_071545530.1">
    <property type="nucleotide sequence ID" value="NZ_LKAQ01000004.1"/>
</dbReference>
<comment type="caution">
    <text evidence="1">The sequence shown here is derived from an EMBL/GenBank/DDBJ whole genome shotgun (WGS) entry which is preliminary data.</text>
</comment>
<keyword evidence="2" id="KW-1185">Reference proteome</keyword>
<dbReference type="Pfam" id="PF05159">
    <property type="entry name" value="Capsule_synth"/>
    <property type="match status" value="1"/>
</dbReference>
<dbReference type="Proteomes" id="UP000181901">
    <property type="component" value="Unassembled WGS sequence"/>
</dbReference>
<dbReference type="GO" id="GO:0015774">
    <property type="term" value="P:polysaccharide transport"/>
    <property type="evidence" value="ECO:0007669"/>
    <property type="project" value="InterPro"/>
</dbReference>
<name>A0A1J5N364_9BACT</name>
<accession>A0A1J5N364</accession>
<evidence type="ECO:0000313" key="1">
    <source>
        <dbReference type="EMBL" id="OIQ50059.1"/>
    </source>
</evidence>
<dbReference type="OrthoDB" id="5313897at2"/>
<dbReference type="AlphaFoldDB" id="A0A1J5N364"/>
<dbReference type="EMBL" id="LKAQ01000004">
    <property type="protein sequence ID" value="OIQ50059.1"/>
    <property type="molecule type" value="Genomic_DNA"/>
</dbReference>
<reference evidence="1 2" key="1">
    <citation type="submission" date="2015-09" db="EMBL/GenBank/DDBJ databases">
        <title>Genome of Desulfovibrio dechloracetivorans BerOc1, a mercury methylating strain isolated from highly hydrocarbons and metals contaminated coastal sediments.</title>
        <authorList>
            <person name="Goni Urriza M."/>
            <person name="Gassie C."/>
            <person name="Bouchez O."/>
            <person name="Klopp C."/>
            <person name="Ranchou-Peyruse A."/>
            <person name="Remy G."/>
        </authorList>
    </citation>
    <scope>NUCLEOTIDE SEQUENCE [LARGE SCALE GENOMIC DNA]</scope>
    <source>
        <strain evidence="1 2">BerOc1</strain>
    </source>
</reference>
<dbReference type="GO" id="GO:0000271">
    <property type="term" value="P:polysaccharide biosynthetic process"/>
    <property type="evidence" value="ECO:0007669"/>
    <property type="project" value="InterPro"/>
</dbReference>
<evidence type="ECO:0000313" key="2">
    <source>
        <dbReference type="Proteomes" id="UP000181901"/>
    </source>
</evidence>
<dbReference type="InterPro" id="IPR007833">
    <property type="entry name" value="Capsule_polysaccharide_synth"/>
</dbReference>
<gene>
    <name evidence="1" type="ORF">BerOc1_01989</name>
</gene>
<protein>
    <submittedName>
        <fullName evidence="1">Capsule polysaccharide biosynthesis protein</fullName>
    </submittedName>
</protein>
<sequence length="525" mass="58004">MHGHCDKFDKTLKNFAGLSYDPLVGDGDPYMLFWSPLGGALELISWDLSLALLLNRRGMQCRFCLCDGIMSGCTLRSFDDGKRIEDWPRVCENCFGYGKALLEQVGMPYVAMSSRLDGHSAAELREQATTFAAGGDVPGLAGAKPDFNAHTSTVRYFKGKEVHAGPAMYEKVLREYYYSALVSGLVAGKLIEGGNIRKVLTSNVQHAEFGPAFDLFLENGIPVDAWVSGFKERHVYYTHAATCRGVNILDLDDEEWGRVQGGALGASEERKLDAYLNEISRERGVKLFADSAADDFARLGISGDKPVWILFTHVHWDMIFEEGVDYFENVQDWIMETVGYMIDIPGVDWIVRCHPGELLDGTILQTHKLIEERFPDLPEHVHIVHGAGFNSYELLAGADGCVTIRSTAGMEALLMGKPAILGGPSYYGRKGFTLDADSREHYKELLKGAASVKPLSPEQTRLVRLFAYHHFIERQVPYNVYDCSTMELNVGSGEGLEPGFDIGADIICEGVLHGTPYGISQGSLE</sequence>